<evidence type="ECO:0000313" key="3">
    <source>
        <dbReference type="Proteomes" id="UP000639274"/>
    </source>
</evidence>
<organism evidence="2 3">
    <name type="scientific">Agrilutibacter solisilvae</name>
    <dbReference type="NCBI Taxonomy" id="2763317"/>
    <lineage>
        <taxon>Bacteria</taxon>
        <taxon>Pseudomonadati</taxon>
        <taxon>Pseudomonadota</taxon>
        <taxon>Gammaproteobacteria</taxon>
        <taxon>Lysobacterales</taxon>
        <taxon>Lysobacteraceae</taxon>
        <taxon>Agrilutibacter</taxon>
    </lineage>
</organism>
<proteinExistence type="predicted"/>
<evidence type="ECO:0000313" key="2">
    <source>
        <dbReference type="EMBL" id="QSX77827.1"/>
    </source>
</evidence>
<protein>
    <submittedName>
        <fullName evidence="2">Uncharacterized protein</fullName>
    </submittedName>
</protein>
<dbReference type="KEGG" id="lsf:I8J32_014005"/>
<feature type="signal peptide" evidence="1">
    <location>
        <begin position="1"/>
        <end position="31"/>
    </location>
</feature>
<dbReference type="EMBL" id="CP071518">
    <property type="protein sequence ID" value="QSX77827.1"/>
    <property type="molecule type" value="Genomic_DNA"/>
</dbReference>
<accession>A0A975ARM8</accession>
<sequence>MRSVLAITRIRLRPAAGVAALLAALASASLAARTDDSAPLARDLADPLSASDHLALQLDWDEQLGGFDEGQRRTVTGRSHFVFAPAGGSRLVWRLELPYIRQQGLPLAGSTDPDASGGGGPFHVLPVRACRFA</sequence>
<keyword evidence="1" id="KW-0732">Signal</keyword>
<dbReference type="Proteomes" id="UP000639274">
    <property type="component" value="Chromosome"/>
</dbReference>
<dbReference type="AlphaFoldDB" id="A0A975ARM8"/>
<keyword evidence="3" id="KW-1185">Reference proteome</keyword>
<dbReference type="RefSeq" id="WP_207526631.1">
    <property type="nucleotide sequence ID" value="NZ_CP071518.1"/>
</dbReference>
<name>A0A975ARM8_9GAMM</name>
<evidence type="ECO:0000256" key="1">
    <source>
        <dbReference type="SAM" id="SignalP"/>
    </source>
</evidence>
<reference evidence="2 3" key="1">
    <citation type="submission" date="2021-03" db="EMBL/GenBank/DDBJ databases">
        <title>Lysobacter sp. nov. isolated from soil of gangwondo yeongwol, south Korea.</title>
        <authorList>
            <person name="Kim K.R."/>
            <person name="Kim K.H."/>
            <person name="Jeon C.O."/>
        </authorList>
    </citation>
    <scope>NUCLEOTIDE SEQUENCE [LARGE SCALE GENOMIC DNA]</scope>
    <source>
        <strain evidence="2 3">R19</strain>
    </source>
</reference>
<gene>
    <name evidence="2" type="ORF">I8J32_014005</name>
</gene>
<feature type="chain" id="PRO_5037745183" evidence="1">
    <location>
        <begin position="32"/>
        <end position="133"/>
    </location>
</feature>